<accession>A0A1D2JE10</accession>
<proteinExistence type="predicted"/>
<organism evidence="1 2">
    <name type="scientific">Paracoccidioides brasiliensis</name>
    <dbReference type="NCBI Taxonomy" id="121759"/>
    <lineage>
        <taxon>Eukaryota</taxon>
        <taxon>Fungi</taxon>
        <taxon>Dikarya</taxon>
        <taxon>Ascomycota</taxon>
        <taxon>Pezizomycotina</taxon>
        <taxon>Eurotiomycetes</taxon>
        <taxon>Eurotiomycetidae</taxon>
        <taxon>Onygenales</taxon>
        <taxon>Ajellomycetaceae</taxon>
        <taxon>Paracoccidioides</taxon>
    </lineage>
</organism>
<evidence type="ECO:0000313" key="1">
    <source>
        <dbReference type="EMBL" id="ODH27722.1"/>
    </source>
</evidence>
<gene>
    <name evidence="1" type="ORF">ACO22_04108</name>
</gene>
<dbReference type="Proteomes" id="UP000242814">
    <property type="component" value="Unassembled WGS sequence"/>
</dbReference>
<name>A0A1D2JE10_PARBR</name>
<evidence type="ECO:0000313" key="2">
    <source>
        <dbReference type="Proteomes" id="UP000242814"/>
    </source>
</evidence>
<dbReference type="EMBL" id="LZYO01000156">
    <property type="protein sequence ID" value="ODH27722.1"/>
    <property type="molecule type" value="Genomic_DNA"/>
</dbReference>
<dbReference type="VEuPathDB" id="FungiDB:PABG_05595"/>
<sequence length="353" mass="40988">MSAKSDDPELKLEVDLMTLDYILCKAIRAIVEDRISQRNGQQPLSKHIDRKGESILGIFDAFMQLFRYNHPNKINDNDAYNLPRDLKIKLRILTVTNLLCRRYRASSNPSVFLPSEETLHAHRECNKARAERWLDRNRDRRISCGTAKEPTPPDKSFLERNRRDMSLHIGISHHHDKTPPVGPTVTLLDILPECMDLCRMVFYDIPDKSWMELLVQFMLHAAIEEFLIRGKPIAEAANEAFAWNYPDDVEVEEANGDQDDKTHAADNISQWETMRDSAKESFFDTRGVQDWESRIGGILDKYPFILFEERILKWLIQLLELQDSSILMQLEEGKLEGLTVEETEEFMNKVGVR</sequence>
<comment type="caution">
    <text evidence="1">The sequence shown here is derived from an EMBL/GenBank/DDBJ whole genome shotgun (WGS) entry which is preliminary data.</text>
</comment>
<reference evidence="1 2" key="1">
    <citation type="submission" date="2016-06" db="EMBL/GenBank/DDBJ databases">
        <authorList>
            <person name="Kjaerup R.B."/>
            <person name="Dalgaard T.S."/>
            <person name="Juul-Madsen H.R."/>
        </authorList>
    </citation>
    <scope>NUCLEOTIDE SEQUENCE [LARGE SCALE GENOMIC DNA]</scope>
    <source>
        <strain evidence="1 2">Pb300</strain>
    </source>
</reference>
<dbReference type="OrthoDB" id="4149149at2759"/>
<dbReference type="AlphaFoldDB" id="A0A1D2JE10"/>
<protein>
    <submittedName>
        <fullName evidence="1">Uncharacterized protein</fullName>
    </submittedName>
</protein>
<dbReference type="VEuPathDB" id="FungiDB:PADG_05914"/>